<dbReference type="GO" id="GO:0020037">
    <property type="term" value="F:heme binding"/>
    <property type="evidence" value="ECO:0007669"/>
    <property type="project" value="InterPro"/>
</dbReference>
<keyword evidence="5" id="KW-0408">Iron</keyword>
<reference evidence="8" key="1">
    <citation type="submission" date="2023-08" db="EMBL/GenBank/DDBJ databases">
        <title>Black Yeasts Isolated from many extreme environments.</title>
        <authorList>
            <person name="Coleine C."/>
            <person name="Stajich J.E."/>
            <person name="Selbmann L."/>
        </authorList>
    </citation>
    <scope>NUCLEOTIDE SEQUENCE</scope>
    <source>
        <strain evidence="8">CCFEE 5401</strain>
    </source>
</reference>
<dbReference type="PRINTS" id="PR00359">
    <property type="entry name" value="BP450"/>
</dbReference>
<evidence type="ECO:0000256" key="6">
    <source>
        <dbReference type="ARBA" id="ARBA00023033"/>
    </source>
</evidence>
<keyword evidence="4" id="KW-0560">Oxidoreductase</keyword>
<sequence length="501" mass="56613">MDVTLTFLESQGCGSGEYAQKRFKIGHRYSYTGCKYADALHGFEAGSRRDRRPRADEGVQFPVVPEDSKLRRCAFPVTSALCHALRIKGHVDLTHAMSSQPEMPTFPFARHETYHPPPENAKLRRECPIAKVKLFDNSEAWILMNRKDCCAALESEHLSADRRHPAYPEIHEGGAKAKEQRPTFVNLDNPEHDEQRNMLESWFTHDAAEKLRPMISRVVESNVDRLVKQHGEHPEKPVDFIEEFAALVPPQVIYHVLGIPEKDIPKLSRDSEVRTSTARDAAQTSSQNLQSYMKDFVHQRVEEPKNDLVSHLVVGPYKEGKLTEDDIVNLAFLVLVAGNAALINSIALGVVTLLQHPDQLDELKQTPSLAPKVTSELLRYHTASALNSRRAVKEDTEIGGQPMKKNDKLICSVQSADRDEDYFKDPSRFDMHRPLNPADTLGFGWGPHRCQGEWLSRVELETVFGTLFTRLPNLRLAVAVHDLDYSPPTQNVGITKMPVLW</sequence>
<dbReference type="InterPro" id="IPR001128">
    <property type="entry name" value="Cyt_P450"/>
</dbReference>
<evidence type="ECO:0008006" key="10">
    <source>
        <dbReference type="Google" id="ProtNLM"/>
    </source>
</evidence>
<dbReference type="GO" id="GO:0016705">
    <property type="term" value="F:oxidoreductase activity, acting on paired donors, with incorporation or reduction of molecular oxygen"/>
    <property type="evidence" value="ECO:0007669"/>
    <property type="project" value="InterPro"/>
</dbReference>
<evidence type="ECO:0000256" key="2">
    <source>
        <dbReference type="ARBA" id="ARBA00022617"/>
    </source>
</evidence>
<organism evidence="8 9">
    <name type="scientific">Meristemomyces frigidus</name>
    <dbReference type="NCBI Taxonomy" id="1508187"/>
    <lineage>
        <taxon>Eukaryota</taxon>
        <taxon>Fungi</taxon>
        <taxon>Dikarya</taxon>
        <taxon>Ascomycota</taxon>
        <taxon>Pezizomycotina</taxon>
        <taxon>Dothideomycetes</taxon>
        <taxon>Dothideomycetidae</taxon>
        <taxon>Mycosphaerellales</taxon>
        <taxon>Teratosphaeriaceae</taxon>
        <taxon>Meristemomyces</taxon>
    </lineage>
</organism>
<dbReference type="SUPFAM" id="SSF48264">
    <property type="entry name" value="Cytochrome P450"/>
    <property type="match status" value="1"/>
</dbReference>
<gene>
    <name evidence="8" type="ORF">LTR62_002321</name>
</gene>
<dbReference type="CDD" id="cd11030">
    <property type="entry name" value="CYP105-like"/>
    <property type="match status" value="1"/>
</dbReference>
<dbReference type="EMBL" id="JAVRRL010000160">
    <property type="protein sequence ID" value="KAK5105733.1"/>
    <property type="molecule type" value="Genomic_DNA"/>
</dbReference>
<comment type="caution">
    <text evidence="8">The sequence shown here is derived from an EMBL/GenBank/DDBJ whole genome shotgun (WGS) entry which is preliminary data.</text>
</comment>
<dbReference type="InterPro" id="IPR002397">
    <property type="entry name" value="Cyt_P450_B"/>
</dbReference>
<dbReference type="FunFam" id="1.10.630.10:FF:000018">
    <property type="entry name" value="Cytochrome P450 monooxygenase"/>
    <property type="match status" value="1"/>
</dbReference>
<keyword evidence="6" id="KW-0503">Monooxygenase</keyword>
<dbReference type="GO" id="GO:0005506">
    <property type="term" value="F:iron ion binding"/>
    <property type="evidence" value="ECO:0007669"/>
    <property type="project" value="InterPro"/>
</dbReference>
<evidence type="ECO:0000313" key="9">
    <source>
        <dbReference type="Proteomes" id="UP001310890"/>
    </source>
</evidence>
<evidence type="ECO:0000256" key="3">
    <source>
        <dbReference type="ARBA" id="ARBA00022723"/>
    </source>
</evidence>
<dbReference type="Gene3D" id="1.10.630.10">
    <property type="entry name" value="Cytochrome P450"/>
    <property type="match status" value="1"/>
</dbReference>
<dbReference type="GO" id="GO:0004497">
    <property type="term" value="F:monooxygenase activity"/>
    <property type="evidence" value="ECO:0007669"/>
    <property type="project" value="UniProtKB-KW"/>
</dbReference>
<dbReference type="PANTHER" id="PTHR46696:SF6">
    <property type="entry name" value="P450, PUTATIVE (EUROFUNG)-RELATED"/>
    <property type="match status" value="1"/>
</dbReference>
<protein>
    <recommendedName>
        <fullName evidence="10">Cytochrome P450</fullName>
    </recommendedName>
</protein>
<dbReference type="Pfam" id="PF00067">
    <property type="entry name" value="p450"/>
    <property type="match status" value="1"/>
</dbReference>
<dbReference type="Proteomes" id="UP001310890">
    <property type="component" value="Unassembled WGS sequence"/>
</dbReference>
<comment type="similarity">
    <text evidence="1">Belongs to the cytochrome P450 family.</text>
</comment>
<feature type="region of interest" description="Disordered" evidence="7">
    <location>
        <begin position="268"/>
        <end position="287"/>
    </location>
</feature>
<accession>A0AAN7YB53</accession>
<feature type="compositionally biased region" description="Polar residues" evidence="7">
    <location>
        <begin position="274"/>
        <end position="287"/>
    </location>
</feature>
<evidence type="ECO:0000313" key="8">
    <source>
        <dbReference type="EMBL" id="KAK5105733.1"/>
    </source>
</evidence>
<dbReference type="PANTHER" id="PTHR46696">
    <property type="entry name" value="P450, PUTATIVE (EUROFUNG)-RELATED"/>
    <property type="match status" value="1"/>
</dbReference>
<evidence type="ECO:0000256" key="5">
    <source>
        <dbReference type="ARBA" id="ARBA00023004"/>
    </source>
</evidence>
<keyword evidence="2" id="KW-0349">Heme</keyword>
<evidence type="ECO:0000256" key="1">
    <source>
        <dbReference type="ARBA" id="ARBA00010617"/>
    </source>
</evidence>
<proteinExistence type="inferred from homology"/>
<name>A0AAN7YB53_9PEZI</name>
<dbReference type="InterPro" id="IPR036396">
    <property type="entry name" value="Cyt_P450_sf"/>
</dbReference>
<evidence type="ECO:0000256" key="7">
    <source>
        <dbReference type="SAM" id="MobiDB-lite"/>
    </source>
</evidence>
<keyword evidence="3" id="KW-0479">Metal-binding</keyword>
<dbReference type="AlphaFoldDB" id="A0AAN7YB53"/>
<evidence type="ECO:0000256" key="4">
    <source>
        <dbReference type="ARBA" id="ARBA00023002"/>
    </source>
</evidence>